<dbReference type="GO" id="GO:0004672">
    <property type="term" value="F:protein kinase activity"/>
    <property type="evidence" value="ECO:0007669"/>
    <property type="project" value="UniProtKB-ARBA"/>
</dbReference>
<evidence type="ECO:0000256" key="2">
    <source>
        <dbReference type="PROSITE-ProRule" id="PRU00110"/>
    </source>
</evidence>
<proteinExistence type="predicted"/>
<dbReference type="EMBL" id="QBKP01000009">
    <property type="protein sequence ID" value="PTX48505.1"/>
    <property type="molecule type" value="Genomic_DNA"/>
</dbReference>
<dbReference type="InterPro" id="IPR008207">
    <property type="entry name" value="Sig_transdc_His_kin_Hpt_dom"/>
</dbReference>
<dbReference type="CDD" id="cd00088">
    <property type="entry name" value="HPT"/>
    <property type="match status" value="1"/>
</dbReference>
<keyword evidence="5" id="KW-1185">Reference proteome</keyword>
<accession>A0A2T6AXG2</accession>
<organism evidence="4 5">
    <name type="scientific">Gemmobacter caeni</name>
    <dbReference type="NCBI Taxonomy" id="589035"/>
    <lineage>
        <taxon>Bacteria</taxon>
        <taxon>Pseudomonadati</taxon>
        <taxon>Pseudomonadota</taxon>
        <taxon>Alphaproteobacteria</taxon>
        <taxon>Rhodobacterales</taxon>
        <taxon>Paracoccaceae</taxon>
        <taxon>Gemmobacter</taxon>
    </lineage>
</organism>
<comment type="caution">
    <text evidence="4">The sequence shown here is derived from an EMBL/GenBank/DDBJ whole genome shotgun (WGS) entry which is preliminary data.</text>
</comment>
<feature type="domain" description="HPt" evidence="3">
    <location>
        <begin position="7"/>
        <end position="111"/>
    </location>
</feature>
<dbReference type="InterPro" id="IPR036641">
    <property type="entry name" value="HPT_dom_sf"/>
</dbReference>
<sequence length="111" mass="12106">MQQAEIIARKIAEIRPRFLADLSARLDRFDALRDEIDSAADARPLLDELMQGAHRIAGLAATMGFGDLGQLSRQTELAIQSHRSTSALRPPAALLDEIDDLLGEMALIVQG</sequence>
<dbReference type="Proteomes" id="UP000244224">
    <property type="component" value="Unassembled WGS sequence"/>
</dbReference>
<dbReference type="AlphaFoldDB" id="A0A2T6AXG2"/>
<dbReference type="RefSeq" id="WP_054303749.1">
    <property type="nucleotide sequence ID" value="NZ_QBKP01000009.1"/>
</dbReference>
<reference evidence="4 5" key="1">
    <citation type="submission" date="2018-04" db="EMBL/GenBank/DDBJ databases">
        <title>Genomic Encyclopedia of Archaeal and Bacterial Type Strains, Phase II (KMG-II): from individual species to whole genera.</title>
        <authorList>
            <person name="Goeker M."/>
        </authorList>
    </citation>
    <scope>NUCLEOTIDE SEQUENCE [LARGE SCALE GENOMIC DNA]</scope>
    <source>
        <strain evidence="4 5">DSM 21823</strain>
    </source>
</reference>
<dbReference type="PROSITE" id="PS50894">
    <property type="entry name" value="HPT"/>
    <property type="match status" value="1"/>
</dbReference>
<dbReference type="OrthoDB" id="7889027at2"/>
<evidence type="ECO:0000259" key="3">
    <source>
        <dbReference type="PROSITE" id="PS50894"/>
    </source>
</evidence>
<keyword evidence="2" id="KW-0597">Phosphoprotein</keyword>
<keyword evidence="1" id="KW-0902">Two-component regulatory system</keyword>
<evidence type="ECO:0000256" key="1">
    <source>
        <dbReference type="ARBA" id="ARBA00023012"/>
    </source>
</evidence>
<dbReference type="SUPFAM" id="SSF47226">
    <property type="entry name" value="Histidine-containing phosphotransfer domain, HPT domain"/>
    <property type="match status" value="1"/>
</dbReference>
<gene>
    <name evidence="4" type="ORF">C8N34_1099</name>
</gene>
<dbReference type="Pfam" id="PF01627">
    <property type="entry name" value="Hpt"/>
    <property type="match status" value="1"/>
</dbReference>
<dbReference type="GO" id="GO:0000160">
    <property type="term" value="P:phosphorelay signal transduction system"/>
    <property type="evidence" value="ECO:0007669"/>
    <property type="project" value="UniProtKB-KW"/>
</dbReference>
<feature type="modified residue" description="Phosphohistidine" evidence="2">
    <location>
        <position position="54"/>
    </location>
</feature>
<evidence type="ECO:0000313" key="4">
    <source>
        <dbReference type="EMBL" id="PTX48505.1"/>
    </source>
</evidence>
<name>A0A2T6AXG2_9RHOB</name>
<evidence type="ECO:0000313" key="5">
    <source>
        <dbReference type="Proteomes" id="UP000244224"/>
    </source>
</evidence>
<dbReference type="Gene3D" id="1.20.120.160">
    <property type="entry name" value="HPT domain"/>
    <property type="match status" value="1"/>
</dbReference>
<protein>
    <submittedName>
        <fullName evidence="4">Hpt domain-containing protein</fullName>
    </submittedName>
</protein>